<accession>A0A179HCQ4</accession>
<sequence length="353" mass="40128">MSVPTVNKRARHQPPRPATIASLDDTHREALLRAIGNVASCGVAKATFGQIADGLPLSEVDRDTYDGTASRSHPLHSLHKTLRPEAVEEAERFRGTFDPRTLEFDSKLCREYQAAGPRSRAFNTRLIELVAVSMHQIAALLYESGPGSDPDKDKDLKTWTAPKSDAVWWYTFPNGLPATLFRHKWYCDYEQYPRGGADGVGYWAEGRIFGGVVLFDRREPVSAPAVDSESIYLHPDRHDVTYRIVKLLDEQKQALVRFLLAGDEAPVACPLPMTADSNNRYRVDPEEDMRSTGIYRDLWERKPWPDDAWDYRLRDVFDSLNWVAEQDWLDSAARAMDRKIRIDEEQFGGDDSE</sequence>
<dbReference type="AlphaFoldDB" id="A0A179HCQ4"/>
<protein>
    <submittedName>
        <fullName evidence="1">Uncharacterized protein</fullName>
    </submittedName>
</protein>
<dbReference type="Proteomes" id="UP000078240">
    <property type="component" value="Unassembled WGS sequence"/>
</dbReference>
<name>A0A179HCQ4_PURLI</name>
<organism evidence="1 2">
    <name type="scientific">Purpureocillium lilacinum</name>
    <name type="common">Paecilomyces lilacinus</name>
    <dbReference type="NCBI Taxonomy" id="33203"/>
    <lineage>
        <taxon>Eukaryota</taxon>
        <taxon>Fungi</taxon>
        <taxon>Dikarya</taxon>
        <taxon>Ascomycota</taxon>
        <taxon>Pezizomycotina</taxon>
        <taxon>Sordariomycetes</taxon>
        <taxon>Hypocreomycetidae</taxon>
        <taxon>Hypocreales</taxon>
        <taxon>Ophiocordycipitaceae</taxon>
        <taxon>Purpureocillium</taxon>
    </lineage>
</organism>
<comment type="caution">
    <text evidence="1">The sequence shown here is derived from an EMBL/GenBank/DDBJ whole genome shotgun (WGS) entry which is preliminary data.</text>
</comment>
<proteinExistence type="predicted"/>
<dbReference type="EMBL" id="LSBH01000001">
    <property type="protein sequence ID" value="OAQ87398.1"/>
    <property type="molecule type" value="Genomic_DNA"/>
</dbReference>
<evidence type="ECO:0000313" key="1">
    <source>
        <dbReference type="EMBL" id="OAQ87398.1"/>
    </source>
</evidence>
<evidence type="ECO:0000313" key="2">
    <source>
        <dbReference type="Proteomes" id="UP000078240"/>
    </source>
</evidence>
<gene>
    <name evidence="1" type="ORF">VFPBJ_01438</name>
</gene>
<reference evidence="1 2" key="1">
    <citation type="submission" date="2016-01" db="EMBL/GenBank/DDBJ databases">
        <title>Biosynthesis of antibiotic leucinostatins and their inhibition on Phytophthora in bio-control Purpureocillium lilacinum.</title>
        <authorList>
            <person name="Wang G."/>
            <person name="Liu Z."/>
            <person name="Lin R."/>
            <person name="Li E."/>
            <person name="Mao Z."/>
            <person name="Ling J."/>
            <person name="Yin W."/>
            <person name="Xie B."/>
        </authorList>
    </citation>
    <scope>NUCLEOTIDE SEQUENCE [LARGE SCALE GENOMIC DNA]</scope>
    <source>
        <strain evidence="1">PLBJ-1</strain>
    </source>
</reference>